<reference evidence="1 2" key="1">
    <citation type="journal article" date="2016" name="Nat. Commun.">
        <title>Ectomycorrhizal ecology is imprinted in the genome of the dominant symbiotic fungus Cenococcum geophilum.</title>
        <authorList>
            <consortium name="DOE Joint Genome Institute"/>
            <person name="Peter M."/>
            <person name="Kohler A."/>
            <person name="Ohm R.A."/>
            <person name="Kuo A."/>
            <person name="Krutzmann J."/>
            <person name="Morin E."/>
            <person name="Arend M."/>
            <person name="Barry K.W."/>
            <person name="Binder M."/>
            <person name="Choi C."/>
            <person name="Clum A."/>
            <person name="Copeland A."/>
            <person name="Grisel N."/>
            <person name="Haridas S."/>
            <person name="Kipfer T."/>
            <person name="LaButti K."/>
            <person name="Lindquist E."/>
            <person name="Lipzen A."/>
            <person name="Maire R."/>
            <person name="Meier B."/>
            <person name="Mihaltcheva S."/>
            <person name="Molinier V."/>
            <person name="Murat C."/>
            <person name="Poggeler S."/>
            <person name="Quandt C.A."/>
            <person name="Sperisen C."/>
            <person name="Tritt A."/>
            <person name="Tisserant E."/>
            <person name="Crous P.W."/>
            <person name="Henrissat B."/>
            <person name="Nehls U."/>
            <person name="Egli S."/>
            <person name="Spatafora J.W."/>
            <person name="Grigoriev I.V."/>
            <person name="Martin F.M."/>
        </authorList>
    </citation>
    <scope>NUCLEOTIDE SEQUENCE [LARGE SCALE GENOMIC DNA]</scope>
    <source>
        <strain evidence="1 2">CBS 459.81</strain>
    </source>
</reference>
<evidence type="ECO:0000313" key="2">
    <source>
        <dbReference type="Proteomes" id="UP000250266"/>
    </source>
</evidence>
<name>A0A8E2E1G3_9PEZI</name>
<gene>
    <name evidence="1" type="ORF">K432DRAFT_173050</name>
</gene>
<proteinExistence type="predicted"/>
<dbReference type="Proteomes" id="UP000250266">
    <property type="component" value="Unassembled WGS sequence"/>
</dbReference>
<protein>
    <recommendedName>
        <fullName evidence="3">Heterokaryon incompatibility domain-containing protein</fullName>
    </recommendedName>
</protein>
<keyword evidence="2" id="KW-1185">Reference proteome</keyword>
<sequence>MDHIGRRGTLLPRPIELNHSPDHKYQSCASGRLSECWLKDYIRPVYLDIEIGRAKGDTLQDDAQAGKKLFSPVLPWQTRILCLQPSESRSEPLVADLFTADLIYLEGPALPEPKKDVSYEAFSYKWGDPKTTSELRVIA</sequence>
<dbReference type="AlphaFoldDB" id="A0A8E2E1G3"/>
<evidence type="ECO:0000313" key="1">
    <source>
        <dbReference type="EMBL" id="OCK75401.1"/>
    </source>
</evidence>
<accession>A0A8E2E1G3</accession>
<dbReference type="EMBL" id="KV745321">
    <property type="protein sequence ID" value="OCK75401.1"/>
    <property type="molecule type" value="Genomic_DNA"/>
</dbReference>
<evidence type="ECO:0008006" key="3">
    <source>
        <dbReference type="Google" id="ProtNLM"/>
    </source>
</evidence>
<organism evidence="1 2">
    <name type="scientific">Lepidopterella palustris CBS 459.81</name>
    <dbReference type="NCBI Taxonomy" id="1314670"/>
    <lineage>
        <taxon>Eukaryota</taxon>
        <taxon>Fungi</taxon>
        <taxon>Dikarya</taxon>
        <taxon>Ascomycota</taxon>
        <taxon>Pezizomycotina</taxon>
        <taxon>Dothideomycetes</taxon>
        <taxon>Pleosporomycetidae</taxon>
        <taxon>Mytilinidiales</taxon>
        <taxon>Argynnaceae</taxon>
        <taxon>Lepidopterella</taxon>
    </lineage>
</organism>